<feature type="compositionally biased region" description="Acidic residues" evidence="1">
    <location>
        <begin position="53"/>
        <end position="69"/>
    </location>
</feature>
<sequence>MNQNQNLNEGIGLGQKMGTIDDSFFVPPPIIKLPQEQINELTKKLITEMLKENEEDEEEEEYADEYDEDKEFRLKSNKI</sequence>
<comment type="caution">
    <text evidence="2">The sequence shown here is derived from an EMBL/GenBank/DDBJ whole genome shotgun (WGS) entry which is preliminary data.</text>
</comment>
<proteinExistence type="predicted"/>
<dbReference type="AlphaFoldDB" id="A0A5J4TY11"/>
<protein>
    <submittedName>
        <fullName evidence="2">Uncharacterized protein</fullName>
    </submittedName>
</protein>
<gene>
    <name evidence="2" type="ORF">EZS28_041704</name>
</gene>
<evidence type="ECO:0000313" key="3">
    <source>
        <dbReference type="Proteomes" id="UP000324800"/>
    </source>
</evidence>
<dbReference type="EMBL" id="SNRW01023749">
    <property type="protein sequence ID" value="KAA6362769.1"/>
    <property type="molecule type" value="Genomic_DNA"/>
</dbReference>
<feature type="region of interest" description="Disordered" evidence="1">
    <location>
        <begin position="52"/>
        <end position="79"/>
    </location>
</feature>
<evidence type="ECO:0000313" key="2">
    <source>
        <dbReference type="EMBL" id="KAA6362769.1"/>
    </source>
</evidence>
<dbReference type="Proteomes" id="UP000324800">
    <property type="component" value="Unassembled WGS sequence"/>
</dbReference>
<evidence type="ECO:0000256" key="1">
    <source>
        <dbReference type="SAM" id="MobiDB-lite"/>
    </source>
</evidence>
<reference evidence="2 3" key="1">
    <citation type="submission" date="2019-03" db="EMBL/GenBank/DDBJ databases">
        <title>Single cell metagenomics reveals metabolic interactions within the superorganism composed of flagellate Streblomastix strix and complex community of Bacteroidetes bacteria on its surface.</title>
        <authorList>
            <person name="Treitli S.C."/>
            <person name="Kolisko M."/>
            <person name="Husnik F."/>
            <person name="Keeling P."/>
            <person name="Hampl V."/>
        </authorList>
    </citation>
    <scope>NUCLEOTIDE SEQUENCE [LARGE SCALE GENOMIC DNA]</scope>
    <source>
        <strain evidence="2">ST1C</strain>
    </source>
</reference>
<name>A0A5J4TY11_9EUKA</name>
<accession>A0A5J4TY11</accession>
<organism evidence="2 3">
    <name type="scientific">Streblomastix strix</name>
    <dbReference type="NCBI Taxonomy" id="222440"/>
    <lineage>
        <taxon>Eukaryota</taxon>
        <taxon>Metamonada</taxon>
        <taxon>Preaxostyla</taxon>
        <taxon>Oxymonadida</taxon>
        <taxon>Streblomastigidae</taxon>
        <taxon>Streblomastix</taxon>
    </lineage>
</organism>
<feature type="compositionally biased region" description="Basic and acidic residues" evidence="1">
    <location>
        <begin position="70"/>
        <end position="79"/>
    </location>
</feature>